<proteinExistence type="predicted"/>
<dbReference type="EMBL" id="QRDC01000006">
    <property type="protein sequence ID" value="KAA1278432.1"/>
    <property type="molecule type" value="Genomic_DNA"/>
</dbReference>
<dbReference type="AlphaFoldDB" id="A0A6N6K419"/>
<organism evidence="1 2">
    <name type="scientific">Citrobacter pasteurii</name>
    <dbReference type="NCBI Taxonomy" id="1563222"/>
    <lineage>
        <taxon>Bacteria</taxon>
        <taxon>Pseudomonadati</taxon>
        <taxon>Pseudomonadota</taxon>
        <taxon>Gammaproteobacteria</taxon>
        <taxon>Enterobacterales</taxon>
        <taxon>Enterobacteriaceae</taxon>
        <taxon>Citrobacter</taxon>
    </lineage>
</organism>
<gene>
    <name evidence="1" type="ORF">DXF85_08155</name>
</gene>
<protein>
    <submittedName>
        <fullName evidence="1">Uncharacterized protein</fullName>
    </submittedName>
</protein>
<dbReference type="Proteomes" id="UP000468420">
    <property type="component" value="Unassembled WGS sequence"/>
</dbReference>
<sequence length="110" mass="12754">MILVKEVLITGENNEKSKCKIVHNVGKNSHFIFYAFCVGIRCVQQTEEAEKMNGVKYLWLRIKNRHPQTPQHSAERNLQRVVESVLPVASLYGVDIANIDPEWFRDKTTR</sequence>
<accession>A0A6N6K419</accession>
<name>A0A6N6K419_9ENTR</name>
<evidence type="ECO:0000313" key="1">
    <source>
        <dbReference type="EMBL" id="KAA1278432.1"/>
    </source>
</evidence>
<comment type="caution">
    <text evidence="1">The sequence shown here is derived from an EMBL/GenBank/DDBJ whole genome shotgun (WGS) entry which is preliminary data.</text>
</comment>
<evidence type="ECO:0000313" key="2">
    <source>
        <dbReference type="Proteomes" id="UP000468420"/>
    </source>
</evidence>
<reference evidence="1 2" key="1">
    <citation type="submission" date="2018-08" db="EMBL/GenBank/DDBJ databases">
        <title>Complete genomic analysis of a Citrobacter pasteurii isolated from cockles (Cerastoderma edule) containing a new chromosomic qnrB allele.</title>
        <authorList>
            <person name="Rodrigues A."/>
            <person name="Baptista T."/>
            <person name="Quesada A."/>
            <person name="Campos M.J."/>
        </authorList>
    </citation>
    <scope>NUCLEOTIDE SEQUENCE [LARGE SCALE GENOMIC DNA]</scope>
    <source>
        <strain evidence="1 2">BA18</strain>
    </source>
</reference>